<evidence type="ECO:0000256" key="15">
    <source>
        <dbReference type="ARBA" id="ARBA00023157"/>
    </source>
</evidence>
<gene>
    <name evidence="22" type="ORF">DEO72_LG5g2818</name>
</gene>
<evidence type="ECO:0000256" key="19">
    <source>
        <dbReference type="SAM" id="Phobius"/>
    </source>
</evidence>
<dbReference type="PANTHER" id="PTHR48063">
    <property type="entry name" value="LRR RECEPTOR-LIKE KINASE"/>
    <property type="match status" value="1"/>
</dbReference>
<feature type="domain" description="Disease resistance R13L4/SHOC-2-like LRR" evidence="21">
    <location>
        <begin position="66"/>
        <end position="252"/>
    </location>
</feature>
<keyword evidence="10" id="KW-0732">Signal</keyword>
<dbReference type="InterPro" id="IPR003591">
    <property type="entry name" value="Leu-rich_rpt_typical-subtyp"/>
</dbReference>
<organism evidence="22 23">
    <name type="scientific">Vigna unguiculata</name>
    <name type="common">Cowpea</name>
    <dbReference type="NCBI Taxonomy" id="3917"/>
    <lineage>
        <taxon>Eukaryota</taxon>
        <taxon>Viridiplantae</taxon>
        <taxon>Streptophyta</taxon>
        <taxon>Embryophyta</taxon>
        <taxon>Tracheophyta</taxon>
        <taxon>Spermatophyta</taxon>
        <taxon>Magnoliopsida</taxon>
        <taxon>eudicotyledons</taxon>
        <taxon>Gunneridae</taxon>
        <taxon>Pentapetalae</taxon>
        <taxon>rosids</taxon>
        <taxon>fabids</taxon>
        <taxon>Fabales</taxon>
        <taxon>Fabaceae</taxon>
        <taxon>Papilionoideae</taxon>
        <taxon>50 kb inversion clade</taxon>
        <taxon>NPAAA clade</taxon>
        <taxon>indigoferoid/millettioid clade</taxon>
        <taxon>Phaseoleae</taxon>
        <taxon>Vigna</taxon>
    </lineage>
</organism>
<dbReference type="FunFam" id="3.80.10.10:FF:000111">
    <property type="entry name" value="LRR receptor-like serine/threonine-protein kinase ERECTA"/>
    <property type="match status" value="1"/>
</dbReference>
<evidence type="ECO:0000256" key="8">
    <source>
        <dbReference type="ARBA" id="ARBA00022614"/>
    </source>
</evidence>
<keyword evidence="15" id="KW-1015">Disulfide bond</keyword>
<dbReference type="PANTHER" id="PTHR48063:SF98">
    <property type="entry name" value="LRR RECEPTOR-LIKE SERINE_THREONINE-PROTEIN KINASE FLS2"/>
    <property type="match status" value="1"/>
</dbReference>
<evidence type="ECO:0000256" key="5">
    <source>
        <dbReference type="ARBA" id="ARBA00022475"/>
    </source>
</evidence>
<evidence type="ECO:0000256" key="11">
    <source>
        <dbReference type="ARBA" id="ARBA00022737"/>
    </source>
</evidence>
<comment type="similarity">
    <text evidence="18">Belongs to the polygalacturonase-inhibiting protein family.</text>
</comment>
<dbReference type="GO" id="GO:0016301">
    <property type="term" value="F:kinase activity"/>
    <property type="evidence" value="ECO:0007669"/>
    <property type="project" value="UniProtKB-KW"/>
</dbReference>
<dbReference type="FunFam" id="3.80.10.10:FF:000041">
    <property type="entry name" value="LRR receptor-like serine/threonine-protein kinase ERECTA"/>
    <property type="match status" value="1"/>
</dbReference>
<keyword evidence="16 22" id="KW-0675">Receptor</keyword>
<proteinExistence type="inferred from homology"/>
<accession>A0A4D6M1T2</accession>
<dbReference type="SMART" id="SM00369">
    <property type="entry name" value="LRR_TYP"/>
    <property type="match status" value="7"/>
</dbReference>
<evidence type="ECO:0000259" key="21">
    <source>
        <dbReference type="Pfam" id="PF23598"/>
    </source>
</evidence>
<keyword evidence="8" id="KW-0433">Leucine-rich repeat</keyword>
<evidence type="ECO:0000256" key="3">
    <source>
        <dbReference type="ARBA" id="ARBA00004251"/>
    </source>
</evidence>
<evidence type="ECO:0000256" key="2">
    <source>
        <dbReference type="ARBA" id="ARBA00004191"/>
    </source>
</evidence>
<evidence type="ECO:0000256" key="12">
    <source>
        <dbReference type="ARBA" id="ARBA00022821"/>
    </source>
</evidence>
<dbReference type="Gene3D" id="3.80.10.10">
    <property type="entry name" value="Ribonuclease Inhibitor"/>
    <property type="match status" value="6"/>
</dbReference>
<comment type="subcellular location">
    <subcellularLocation>
        <location evidence="3">Cell membrane</location>
        <topology evidence="3">Single-pass type I membrane protein</topology>
    </subcellularLocation>
    <subcellularLocation>
        <location evidence="1">Membrane</location>
        <topology evidence="1">Peripheral membrane protein</topology>
    </subcellularLocation>
    <subcellularLocation>
        <location evidence="2">Secreted</location>
        <location evidence="2">Cell wall</location>
    </subcellularLocation>
</comment>
<keyword evidence="9 19" id="KW-0812">Transmembrane</keyword>
<dbReference type="SUPFAM" id="SSF52058">
    <property type="entry name" value="L domain-like"/>
    <property type="match status" value="3"/>
</dbReference>
<sequence>MSSKGEGSTAPIQGSAIVDDYGMLSSWTTPHCCQWKGIRCSNLTAHILSLDLHGEFVDLHLSGEIHKSLMELPQLQYLNLSYNSFEDSHIPEFIGSLKNLKYLDLFSCRFSGKIPSQFGSLSHLRYLNLAGNSLGGSIPRQLGNLSQLQELYLADNSFEGNVPSQLGNLFQLQVLSLGDSSFEGNVPSQLGNLSHLQELYIIGHHALKIDDGGQWLSNLISLTHLYLDSVSNLNRSHTWLHVIGKLPKLRELGLIDCSLSDYFILSSRPFKFNSSTSLSVLDLSFNTFTSPMIFEWVSNITSSLVELHLISSLQEGSTSGHFGMAMNSLRYLDLRSNTLKGRDLKSFTNICTLYSLNLHMNNLTEDLPSILDHLSSGCVRHSLRELDLSNNHITGNLPELSVFSSLKALFLDQNHLSGEIPQDIILPPKLESLSIQWNSIEGRIPKSFGNACALCLLDMSSNSLSEEFSVIIHHLSGCSRNSLQELSLQGNKINGTFPDLSIFLALKKLDLTENQLSGKISEGSKLPPSLEYLSIQLNKFEGGIPKSFGNACALRSLDMSKNSFSEEFPRIIHHLSGCARYSLEELDINCNQINGTLPDFSIFTSLKGLYLYINKLNGEIPKNIQFPPQLEKLHMYSNYLRGVLTDYNFANVSRLRELYLSDNSLALEFTQNWVPPFQLFFIKLRSCKLGPTFPKWLKTQNKFYYIDISNASISDVVPEWFWGKLSLQEGMTIDISYNKLRGIIPNIPQKFLIDEMSLRSNQFEGPIPLFLRNSGILDLSKNEFSDSTLFLCLNGTIETLYQLDISNNQLSGQIPDCWSHFKSLIYLDLSYNNFSGKIPTSMGSLFNLQALLLRNNNLISEIPLPLRSCTELVMLDMAENKLSGLFPAWIGSNYKKLQFLSLGSNNFYGTLPMQICYLKNIQLLDLSINNLFGKIPKCIKNFVVMADNMSSIEYHDYSFRIGESGGTNSYELNGNLTWKGSKQMFMNDELSLLKGIDLSSNHFSEEIPMEIEDLFGLILLNLSRNNLIGKIPSNIGKLASLEFLDLSRNQLVGSIPTSLTQIDRLTMLDLSHNYLSGNIPVSTQLQSFSTSSYEDNLDLCGLPLEKLCINEEPTQDPNVKVHDDEYSLFNNDFFISMSFGFVISFWMVFGSILLKRSWRHAYFKFLISLADNINDKVSVFTMIFKVDTD</sequence>
<dbReference type="GO" id="GO:0006952">
    <property type="term" value="P:defense response"/>
    <property type="evidence" value="ECO:0007669"/>
    <property type="project" value="UniProtKB-KW"/>
</dbReference>
<dbReference type="InterPro" id="IPR013210">
    <property type="entry name" value="LRR_N_plant-typ"/>
</dbReference>
<dbReference type="InterPro" id="IPR032675">
    <property type="entry name" value="LRR_dom_sf"/>
</dbReference>
<keyword evidence="7" id="KW-0964">Secreted</keyword>
<dbReference type="FunFam" id="3.80.10.10:FF:001347">
    <property type="entry name" value="LRR receptor-like serine/threonine-protein kinase GSO2"/>
    <property type="match status" value="1"/>
</dbReference>
<dbReference type="PRINTS" id="PR00019">
    <property type="entry name" value="LEURICHRPT"/>
</dbReference>
<evidence type="ECO:0000256" key="9">
    <source>
        <dbReference type="ARBA" id="ARBA00022692"/>
    </source>
</evidence>
<evidence type="ECO:0000256" key="10">
    <source>
        <dbReference type="ARBA" id="ARBA00022729"/>
    </source>
</evidence>
<keyword evidence="17" id="KW-0325">Glycoprotein</keyword>
<evidence type="ECO:0000256" key="17">
    <source>
        <dbReference type="ARBA" id="ARBA00023180"/>
    </source>
</evidence>
<keyword evidence="22" id="KW-0808">Transferase</keyword>
<feature type="domain" description="Leucine-rich repeat-containing N-terminal plant-type" evidence="20">
    <location>
        <begin position="16"/>
        <end position="41"/>
    </location>
</feature>
<name>A0A4D6M1T2_VIGUN</name>
<keyword evidence="13 19" id="KW-1133">Transmembrane helix</keyword>
<reference evidence="22 23" key="1">
    <citation type="submission" date="2019-04" db="EMBL/GenBank/DDBJ databases">
        <title>An improved genome assembly and genetic linkage map for asparagus bean, Vigna unguiculata ssp. sesquipedialis.</title>
        <authorList>
            <person name="Xia Q."/>
            <person name="Zhang R."/>
            <person name="Dong Y."/>
        </authorList>
    </citation>
    <scope>NUCLEOTIDE SEQUENCE [LARGE SCALE GENOMIC DNA]</scope>
    <source>
        <tissue evidence="22">Leaf</tissue>
    </source>
</reference>
<dbReference type="Proteomes" id="UP000501690">
    <property type="component" value="Linkage Group LG5"/>
</dbReference>
<dbReference type="FunFam" id="3.80.10.10:FF:000400">
    <property type="entry name" value="Nuclear pore complex protein NUP107"/>
    <property type="match status" value="1"/>
</dbReference>
<comment type="similarity">
    <text evidence="4">Belongs to the RLP family.</text>
</comment>
<dbReference type="Pfam" id="PF00560">
    <property type="entry name" value="LRR_1"/>
    <property type="match status" value="6"/>
</dbReference>
<keyword evidence="12" id="KW-0611">Plant defense</keyword>
<evidence type="ECO:0000256" key="14">
    <source>
        <dbReference type="ARBA" id="ARBA00023136"/>
    </source>
</evidence>
<protein>
    <submittedName>
        <fullName evidence="22">LRR receptor-like serine/threonine-protein kinase FLS2</fullName>
    </submittedName>
</protein>
<dbReference type="InterPro" id="IPR055414">
    <property type="entry name" value="LRR_R13L4/SHOC2-like"/>
</dbReference>
<dbReference type="PROSITE" id="PS51450">
    <property type="entry name" value="LRR"/>
    <property type="match status" value="2"/>
</dbReference>
<keyword evidence="22" id="KW-0418">Kinase</keyword>
<dbReference type="InterPro" id="IPR046956">
    <property type="entry name" value="RLP23-like"/>
</dbReference>
<keyword evidence="23" id="KW-1185">Reference proteome</keyword>
<dbReference type="Pfam" id="PF08263">
    <property type="entry name" value="LRRNT_2"/>
    <property type="match status" value="1"/>
</dbReference>
<feature type="transmembrane region" description="Helical" evidence="19">
    <location>
        <begin position="1133"/>
        <end position="1154"/>
    </location>
</feature>
<evidence type="ECO:0000256" key="18">
    <source>
        <dbReference type="ARBA" id="ARBA00038043"/>
    </source>
</evidence>
<keyword evidence="14 19" id="KW-0472">Membrane</keyword>
<dbReference type="AlphaFoldDB" id="A0A4D6M1T2"/>
<dbReference type="SUPFAM" id="SSF52047">
    <property type="entry name" value="RNI-like"/>
    <property type="match status" value="1"/>
</dbReference>
<keyword evidence="11" id="KW-0677">Repeat</keyword>
<evidence type="ECO:0000256" key="6">
    <source>
        <dbReference type="ARBA" id="ARBA00022512"/>
    </source>
</evidence>
<dbReference type="EMBL" id="CP039349">
    <property type="protein sequence ID" value="QCD94733.1"/>
    <property type="molecule type" value="Genomic_DNA"/>
</dbReference>
<dbReference type="Pfam" id="PF23598">
    <property type="entry name" value="LRR_14"/>
    <property type="match status" value="1"/>
</dbReference>
<evidence type="ECO:0000313" key="22">
    <source>
        <dbReference type="EMBL" id="QCD94733.1"/>
    </source>
</evidence>
<evidence type="ECO:0000256" key="13">
    <source>
        <dbReference type="ARBA" id="ARBA00022989"/>
    </source>
</evidence>
<evidence type="ECO:0000259" key="20">
    <source>
        <dbReference type="Pfam" id="PF08263"/>
    </source>
</evidence>
<evidence type="ECO:0000256" key="1">
    <source>
        <dbReference type="ARBA" id="ARBA00004170"/>
    </source>
</evidence>
<keyword evidence="6" id="KW-0134">Cell wall</keyword>
<evidence type="ECO:0000256" key="16">
    <source>
        <dbReference type="ARBA" id="ARBA00023170"/>
    </source>
</evidence>
<dbReference type="Pfam" id="PF13855">
    <property type="entry name" value="LRR_8"/>
    <property type="match status" value="1"/>
</dbReference>
<evidence type="ECO:0000313" key="23">
    <source>
        <dbReference type="Proteomes" id="UP000501690"/>
    </source>
</evidence>
<evidence type="ECO:0000256" key="7">
    <source>
        <dbReference type="ARBA" id="ARBA00022525"/>
    </source>
</evidence>
<keyword evidence="5" id="KW-1003">Cell membrane</keyword>
<dbReference type="InterPro" id="IPR001611">
    <property type="entry name" value="Leu-rich_rpt"/>
</dbReference>
<dbReference type="GO" id="GO:0005886">
    <property type="term" value="C:plasma membrane"/>
    <property type="evidence" value="ECO:0007669"/>
    <property type="project" value="UniProtKB-SubCell"/>
</dbReference>
<evidence type="ECO:0000256" key="4">
    <source>
        <dbReference type="ARBA" id="ARBA00009592"/>
    </source>
</evidence>